<sequence>MRSTIGLPAFMLTDPTLRVWREGKARGPQIQDVARPSQGALARDQASFSRANFRPIRVGAIDDDAAIDELPAFFEDTTLKFAESLLAGTQDGLAIINANERNLSGPERYSWQDLREFVRHYADALTVSGLKEETLLHVWM</sequence>
<evidence type="ECO:0000313" key="1">
    <source>
        <dbReference type="EMBL" id="EXJ67942.1"/>
    </source>
</evidence>
<gene>
    <name evidence="1" type="ORF">A1O5_08556</name>
</gene>
<organism evidence="1 2">
    <name type="scientific">Cladophialophora psammophila CBS 110553</name>
    <dbReference type="NCBI Taxonomy" id="1182543"/>
    <lineage>
        <taxon>Eukaryota</taxon>
        <taxon>Fungi</taxon>
        <taxon>Dikarya</taxon>
        <taxon>Ascomycota</taxon>
        <taxon>Pezizomycotina</taxon>
        <taxon>Eurotiomycetes</taxon>
        <taxon>Chaetothyriomycetidae</taxon>
        <taxon>Chaetothyriales</taxon>
        <taxon>Herpotrichiellaceae</taxon>
        <taxon>Cladophialophora</taxon>
    </lineage>
</organism>
<comment type="caution">
    <text evidence="1">The sequence shown here is derived from an EMBL/GenBank/DDBJ whole genome shotgun (WGS) entry which is preliminary data.</text>
</comment>
<dbReference type="Proteomes" id="UP000019471">
    <property type="component" value="Unassembled WGS sequence"/>
</dbReference>
<protein>
    <recommendedName>
        <fullName evidence="3">AMP-dependent synthetase/ligase domain-containing protein</fullName>
    </recommendedName>
</protein>
<dbReference type="STRING" id="1182543.W9WIJ5"/>
<dbReference type="HOGENOM" id="CLU_1834961_0_0_1"/>
<dbReference type="EMBL" id="AMGX01000014">
    <property type="protein sequence ID" value="EXJ67942.1"/>
    <property type="molecule type" value="Genomic_DNA"/>
</dbReference>
<proteinExistence type="predicted"/>
<evidence type="ECO:0000313" key="2">
    <source>
        <dbReference type="Proteomes" id="UP000019471"/>
    </source>
</evidence>
<name>W9WIJ5_9EURO</name>
<dbReference type="RefSeq" id="XP_007747328.1">
    <property type="nucleotide sequence ID" value="XM_007749138.1"/>
</dbReference>
<reference evidence="1 2" key="1">
    <citation type="submission" date="2013-03" db="EMBL/GenBank/DDBJ databases">
        <title>The Genome Sequence of Cladophialophora psammophila CBS 110553.</title>
        <authorList>
            <consortium name="The Broad Institute Genomics Platform"/>
            <person name="Cuomo C."/>
            <person name="de Hoog S."/>
            <person name="Gorbushina A."/>
            <person name="Walker B."/>
            <person name="Young S.K."/>
            <person name="Zeng Q."/>
            <person name="Gargeya S."/>
            <person name="Fitzgerald M."/>
            <person name="Haas B."/>
            <person name="Abouelleil A."/>
            <person name="Allen A.W."/>
            <person name="Alvarado L."/>
            <person name="Arachchi H.M."/>
            <person name="Berlin A.M."/>
            <person name="Chapman S.B."/>
            <person name="Gainer-Dewar J."/>
            <person name="Goldberg J."/>
            <person name="Griggs A."/>
            <person name="Gujja S."/>
            <person name="Hansen M."/>
            <person name="Howarth C."/>
            <person name="Imamovic A."/>
            <person name="Ireland A."/>
            <person name="Larimer J."/>
            <person name="McCowan C."/>
            <person name="Murphy C."/>
            <person name="Pearson M."/>
            <person name="Poon T.W."/>
            <person name="Priest M."/>
            <person name="Roberts A."/>
            <person name="Saif S."/>
            <person name="Shea T."/>
            <person name="Sisk P."/>
            <person name="Sykes S."/>
            <person name="Wortman J."/>
            <person name="Nusbaum C."/>
            <person name="Birren B."/>
        </authorList>
    </citation>
    <scope>NUCLEOTIDE SEQUENCE [LARGE SCALE GENOMIC DNA]</scope>
    <source>
        <strain evidence="1 2">CBS 110553</strain>
    </source>
</reference>
<dbReference type="GeneID" id="19193255"/>
<evidence type="ECO:0008006" key="3">
    <source>
        <dbReference type="Google" id="ProtNLM"/>
    </source>
</evidence>
<dbReference type="AlphaFoldDB" id="W9WIJ5"/>
<dbReference type="OrthoDB" id="10253869at2759"/>
<accession>W9WIJ5</accession>
<keyword evidence="2" id="KW-1185">Reference proteome</keyword>